<comment type="caution">
    <text evidence="9">The sequence shown here is derived from an EMBL/GenBank/DDBJ whole genome shotgun (WGS) entry which is preliminary data.</text>
</comment>
<comment type="catalytic activity">
    <reaction evidence="1">
        <text>dTDP-alpha-D-glucose = dTDP-4-dehydro-6-deoxy-alpha-D-glucose + H2O</text>
        <dbReference type="Rhea" id="RHEA:17221"/>
        <dbReference type="ChEBI" id="CHEBI:15377"/>
        <dbReference type="ChEBI" id="CHEBI:57477"/>
        <dbReference type="ChEBI" id="CHEBI:57649"/>
        <dbReference type="EC" id="4.2.1.46"/>
    </reaction>
</comment>
<proteinExistence type="inferred from homology"/>
<sequence>MSKQLLITGGAGFIGSNFIKYLLSKTNYFITNVDAFTYAGNEIIHKYEKSNRYRFTKCDIGKVHELESVFDQKYDAIINFAAETHVDRSIMDAAPFIHTNIKGTFNLLQAVLSGKAGKMIQISTDEVYGSLKPADPPFTEKTPLAPNNPYSASKASADLLVRSFYKTHQLPLIITRCSNNYGPMQHTEKFIPKIISNALNDIEIPLYGDGLNIRDWIYVDDHCHAIQLVLERGVSGEIYNIGGSAEKTNLEVIHIILNHLKKNTQLIKHIPDRKGHDRRYSMDSTKIMRELGWKPSVSFNEGINKTIEWYKHRIFERW</sequence>
<accession>A0A2V3A4W6</accession>
<gene>
    <name evidence="9" type="ORF">DFO73_101187</name>
</gene>
<name>A0A2V3A4W6_9BACI</name>
<evidence type="ECO:0000256" key="6">
    <source>
        <dbReference type="ARBA" id="ARBA00023027"/>
    </source>
</evidence>
<evidence type="ECO:0000256" key="3">
    <source>
        <dbReference type="ARBA" id="ARBA00008178"/>
    </source>
</evidence>
<protein>
    <recommendedName>
        <fullName evidence="5">dTDP-glucose 4,6-dehydratase</fullName>
        <ecNumber evidence="4">4.2.1.46</ecNumber>
    </recommendedName>
</protein>
<evidence type="ECO:0000259" key="8">
    <source>
        <dbReference type="Pfam" id="PF16363"/>
    </source>
</evidence>
<feature type="domain" description="NAD(P)-binding" evidence="8">
    <location>
        <begin position="6"/>
        <end position="306"/>
    </location>
</feature>
<keyword evidence="6" id="KW-0520">NAD</keyword>
<evidence type="ECO:0000313" key="9">
    <source>
        <dbReference type="EMBL" id="PWW31929.1"/>
    </source>
</evidence>
<dbReference type="CDD" id="cd05246">
    <property type="entry name" value="dTDP_GD_SDR_e"/>
    <property type="match status" value="1"/>
</dbReference>
<dbReference type="Gene3D" id="3.90.25.10">
    <property type="entry name" value="UDP-galactose 4-epimerase, domain 1"/>
    <property type="match status" value="1"/>
</dbReference>
<dbReference type="NCBIfam" id="TIGR01181">
    <property type="entry name" value="dTDP_gluc_dehyt"/>
    <property type="match status" value="1"/>
</dbReference>
<dbReference type="Gene3D" id="3.40.50.720">
    <property type="entry name" value="NAD(P)-binding Rossmann-like Domain"/>
    <property type="match status" value="1"/>
</dbReference>
<dbReference type="RefSeq" id="WP_110062909.1">
    <property type="nucleotide sequence ID" value="NZ_QGTW01000001.1"/>
</dbReference>
<dbReference type="Proteomes" id="UP000247150">
    <property type="component" value="Unassembled WGS sequence"/>
</dbReference>
<dbReference type="EMBL" id="QGTW01000001">
    <property type="protein sequence ID" value="PWW31929.1"/>
    <property type="molecule type" value="Genomic_DNA"/>
</dbReference>
<dbReference type="SUPFAM" id="SSF51735">
    <property type="entry name" value="NAD(P)-binding Rossmann-fold domains"/>
    <property type="match status" value="1"/>
</dbReference>
<dbReference type="InterPro" id="IPR005888">
    <property type="entry name" value="dTDP_Gluc_deHydtase"/>
</dbReference>
<reference evidence="9 10" key="1">
    <citation type="submission" date="2018-05" db="EMBL/GenBank/DDBJ databases">
        <title>Freshwater and sediment microbial communities from various areas in North America, analyzing microbe dynamics in response to fracking.</title>
        <authorList>
            <person name="Lamendella R."/>
        </authorList>
    </citation>
    <scope>NUCLEOTIDE SEQUENCE [LARGE SCALE GENOMIC DNA]</scope>
    <source>
        <strain evidence="9 10">15_TX</strain>
    </source>
</reference>
<keyword evidence="7" id="KW-0456">Lyase</keyword>
<dbReference type="Pfam" id="PF16363">
    <property type="entry name" value="GDP_Man_Dehyd"/>
    <property type="match status" value="1"/>
</dbReference>
<comment type="cofactor">
    <cofactor evidence="2">
        <name>NAD(+)</name>
        <dbReference type="ChEBI" id="CHEBI:57540"/>
    </cofactor>
</comment>
<dbReference type="InterPro" id="IPR036291">
    <property type="entry name" value="NAD(P)-bd_dom_sf"/>
</dbReference>
<dbReference type="GO" id="GO:0009225">
    <property type="term" value="P:nucleotide-sugar metabolic process"/>
    <property type="evidence" value="ECO:0007669"/>
    <property type="project" value="InterPro"/>
</dbReference>
<dbReference type="GO" id="GO:0008460">
    <property type="term" value="F:dTDP-glucose 4,6-dehydratase activity"/>
    <property type="evidence" value="ECO:0007669"/>
    <property type="project" value="UniProtKB-EC"/>
</dbReference>
<evidence type="ECO:0000256" key="7">
    <source>
        <dbReference type="ARBA" id="ARBA00023239"/>
    </source>
</evidence>
<evidence type="ECO:0000256" key="2">
    <source>
        <dbReference type="ARBA" id="ARBA00001911"/>
    </source>
</evidence>
<evidence type="ECO:0000256" key="4">
    <source>
        <dbReference type="ARBA" id="ARBA00011990"/>
    </source>
</evidence>
<dbReference type="EC" id="4.2.1.46" evidence="4"/>
<dbReference type="AlphaFoldDB" id="A0A2V3A4W6"/>
<comment type="similarity">
    <text evidence="3">Belongs to the NAD(P)-dependent epimerase/dehydratase family. dTDP-glucose dehydratase subfamily.</text>
</comment>
<evidence type="ECO:0000256" key="5">
    <source>
        <dbReference type="ARBA" id="ARBA00016977"/>
    </source>
</evidence>
<evidence type="ECO:0000313" key="10">
    <source>
        <dbReference type="Proteomes" id="UP000247150"/>
    </source>
</evidence>
<evidence type="ECO:0000256" key="1">
    <source>
        <dbReference type="ARBA" id="ARBA00001539"/>
    </source>
</evidence>
<dbReference type="OrthoDB" id="9811743at2"/>
<organism evidence="9 10">
    <name type="scientific">Cytobacillus oceanisediminis</name>
    <dbReference type="NCBI Taxonomy" id="665099"/>
    <lineage>
        <taxon>Bacteria</taxon>
        <taxon>Bacillati</taxon>
        <taxon>Bacillota</taxon>
        <taxon>Bacilli</taxon>
        <taxon>Bacillales</taxon>
        <taxon>Bacillaceae</taxon>
        <taxon>Cytobacillus</taxon>
    </lineage>
</organism>
<dbReference type="PANTHER" id="PTHR43000">
    <property type="entry name" value="DTDP-D-GLUCOSE 4,6-DEHYDRATASE-RELATED"/>
    <property type="match status" value="1"/>
</dbReference>
<dbReference type="InterPro" id="IPR016040">
    <property type="entry name" value="NAD(P)-bd_dom"/>
</dbReference>